<proteinExistence type="inferred from homology"/>
<feature type="binding site" evidence="14">
    <location>
        <begin position="34"/>
        <end position="38"/>
    </location>
    <ligand>
        <name>NAD(+)</name>
        <dbReference type="ChEBI" id="CHEBI:57540"/>
    </ligand>
</feature>
<evidence type="ECO:0000256" key="4">
    <source>
        <dbReference type="ARBA" id="ARBA00022598"/>
    </source>
</evidence>
<dbReference type="InterPro" id="IPR001679">
    <property type="entry name" value="DNA_ligase"/>
</dbReference>
<dbReference type="InterPro" id="IPR010994">
    <property type="entry name" value="RuvA_2-like"/>
</dbReference>
<keyword evidence="8 14" id="KW-0862">Zinc</keyword>
<dbReference type="Pfam" id="PF12826">
    <property type="entry name" value="HHH_2"/>
    <property type="match status" value="1"/>
</dbReference>
<dbReference type="HAMAP" id="MF_01588">
    <property type="entry name" value="DNA_ligase_A"/>
    <property type="match status" value="1"/>
</dbReference>
<dbReference type="GO" id="GO:0005829">
    <property type="term" value="C:cytosol"/>
    <property type="evidence" value="ECO:0007669"/>
    <property type="project" value="TreeGrafter"/>
</dbReference>
<reference evidence="16 17" key="1">
    <citation type="journal article" date="2016" name="Nat. Commun.">
        <title>Thousands of microbial genomes shed light on interconnected biogeochemical processes in an aquifer system.</title>
        <authorList>
            <person name="Anantharaman K."/>
            <person name="Brown C.T."/>
            <person name="Hug L.A."/>
            <person name="Sharon I."/>
            <person name="Castelle C.J."/>
            <person name="Probst A.J."/>
            <person name="Thomas B.C."/>
            <person name="Singh A."/>
            <person name="Wilkins M.J."/>
            <person name="Karaoz U."/>
            <person name="Brodie E.L."/>
            <person name="Williams K.H."/>
            <person name="Hubbard S.S."/>
            <person name="Banfield J.F."/>
        </authorList>
    </citation>
    <scope>NUCLEOTIDE SEQUENCE [LARGE SCALE GENOMIC DNA]</scope>
</reference>
<protein>
    <recommendedName>
        <fullName evidence="3 14">DNA ligase</fullName>
        <ecNumber evidence="2 14">6.5.1.2</ecNumber>
    </recommendedName>
    <alternativeName>
        <fullName evidence="14">Polydeoxyribonucleotide synthase [NAD(+)]</fullName>
    </alternativeName>
</protein>
<dbReference type="PROSITE" id="PS01056">
    <property type="entry name" value="DNA_LIGASE_N2"/>
    <property type="match status" value="1"/>
</dbReference>
<dbReference type="GO" id="GO:0003911">
    <property type="term" value="F:DNA ligase (NAD+) activity"/>
    <property type="evidence" value="ECO:0007669"/>
    <property type="project" value="UniProtKB-UniRule"/>
</dbReference>
<comment type="similarity">
    <text evidence="13 14">Belongs to the NAD-dependent DNA ligase family. LigA subfamily.</text>
</comment>
<dbReference type="InterPro" id="IPR001357">
    <property type="entry name" value="BRCT_dom"/>
</dbReference>
<dbReference type="GO" id="GO:0006281">
    <property type="term" value="P:DNA repair"/>
    <property type="evidence" value="ECO:0007669"/>
    <property type="project" value="UniProtKB-KW"/>
</dbReference>
<comment type="catalytic activity">
    <reaction evidence="12 14">
        <text>NAD(+) + (deoxyribonucleotide)n-3'-hydroxyl + 5'-phospho-(deoxyribonucleotide)m = (deoxyribonucleotide)n+m + AMP + beta-nicotinamide D-nucleotide.</text>
        <dbReference type="EC" id="6.5.1.2"/>
    </reaction>
</comment>
<keyword evidence="7 14" id="KW-0227">DNA damage</keyword>
<dbReference type="SUPFAM" id="SSF52113">
    <property type="entry name" value="BRCT domain"/>
    <property type="match status" value="1"/>
</dbReference>
<evidence type="ECO:0000256" key="1">
    <source>
        <dbReference type="ARBA" id="ARBA00004067"/>
    </source>
</evidence>
<evidence type="ECO:0000256" key="2">
    <source>
        <dbReference type="ARBA" id="ARBA00012722"/>
    </source>
</evidence>
<feature type="binding site" evidence="14">
    <location>
        <position position="114"/>
    </location>
    <ligand>
        <name>NAD(+)</name>
        <dbReference type="ChEBI" id="CHEBI:57540"/>
    </ligand>
</feature>
<dbReference type="SMART" id="SM00278">
    <property type="entry name" value="HhH1"/>
    <property type="match status" value="3"/>
</dbReference>
<feature type="binding site" evidence="14">
    <location>
        <begin position="83"/>
        <end position="84"/>
    </location>
    <ligand>
        <name>NAD(+)</name>
        <dbReference type="ChEBI" id="CHEBI:57540"/>
    </ligand>
</feature>
<keyword evidence="11 14" id="KW-0234">DNA repair</keyword>
<evidence type="ECO:0000256" key="9">
    <source>
        <dbReference type="ARBA" id="ARBA00022842"/>
    </source>
</evidence>
<evidence type="ECO:0000256" key="6">
    <source>
        <dbReference type="ARBA" id="ARBA00022723"/>
    </source>
</evidence>
<dbReference type="Gene3D" id="2.40.50.140">
    <property type="entry name" value="Nucleic acid-binding proteins"/>
    <property type="match status" value="1"/>
</dbReference>
<dbReference type="SUPFAM" id="SSF56091">
    <property type="entry name" value="DNA ligase/mRNA capping enzyme, catalytic domain"/>
    <property type="match status" value="1"/>
</dbReference>
<dbReference type="PIRSF" id="PIRSF001604">
    <property type="entry name" value="LigA"/>
    <property type="match status" value="1"/>
</dbReference>
<evidence type="ECO:0000256" key="11">
    <source>
        <dbReference type="ARBA" id="ARBA00023204"/>
    </source>
</evidence>
<dbReference type="InterPro" id="IPR012340">
    <property type="entry name" value="NA-bd_OB-fold"/>
</dbReference>
<dbReference type="GO" id="GO:0003677">
    <property type="term" value="F:DNA binding"/>
    <property type="evidence" value="ECO:0007669"/>
    <property type="project" value="InterPro"/>
</dbReference>
<gene>
    <name evidence="14" type="primary">ligA</name>
    <name evidence="16" type="ORF">A2571_03025</name>
</gene>
<evidence type="ECO:0000313" key="17">
    <source>
        <dbReference type="Proteomes" id="UP000177043"/>
    </source>
</evidence>
<dbReference type="SMART" id="SM00532">
    <property type="entry name" value="LIGANc"/>
    <property type="match status" value="1"/>
</dbReference>
<dbReference type="Pfam" id="PF14520">
    <property type="entry name" value="HHH_5"/>
    <property type="match status" value="1"/>
</dbReference>
<keyword evidence="6 14" id="KW-0479">Metal-binding</keyword>
<dbReference type="InterPro" id="IPR036420">
    <property type="entry name" value="BRCT_dom_sf"/>
</dbReference>
<dbReference type="InterPro" id="IPR003583">
    <property type="entry name" value="Hlx-hairpin-Hlx_DNA-bd_motif"/>
</dbReference>
<dbReference type="FunFam" id="2.40.50.140:FF:000012">
    <property type="entry name" value="DNA ligase"/>
    <property type="match status" value="1"/>
</dbReference>
<evidence type="ECO:0000256" key="5">
    <source>
        <dbReference type="ARBA" id="ARBA00022705"/>
    </source>
</evidence>
<feature type="binding site" evidence="14">
    <location>
        <position position="172"/>
    </location>
    <ligand>
        <name>NAD(+)</name>
        <dbReference type="ChEBI" id="CHEBI:57540"/>
    </ligand>
</feature>
<feature type="binding site" evidence="14">
    <location>
        <position position="288"/>
    </location>
    <ligand>
        <name>NAD(+)</name>
        <dbReference type="ChEBI" id="CHEBI:57540"/>
    </ligand>
</feature>
<dbReference type="Proteomes" id="UP000177043">
    <property type="component" value="Unassembled WGS sequence"/>
</dbReference>
<dbReference type="PROSITE" id="PS50172">
    <property type="entry name" value="BRCT"/>
    <property type="match status" value="1"/>
</dbReference>
<dbReference type="Gene3D" id="3.40.50.10190">
    <property type="entry name" value="BRCT domain"/>
    <property type="match status" value="1"/>
</dbReference>
<dbReference type="GO" id="GO:0006260">
    <property type="term" value="P:DNA replication"/>
    <property type="evidence" value="ECO:0007669"/>
    <property type="project" value="UniProtKB-KW"/>
</dbReference>
<dbReference type="InterPro" id="IPR033136">
    <property type="entry name" value="DNA_ligase_CS"/>
</dbReference>
<dbReference type="AlphaFoldDB" id="A0A1G2QDS1"/>
<evidence type="ECO:0000313" key="16">
    <source>
        <dbReference type="EMBL" id="OHA58209.1"/>
    </source>
</evidence>
<dbReference type="CDD" id="cd17748">
    <property type="entry name" value="BRCT_DNA_ligase_like"/>
    <property type="match status" value="1"/>
</dbReference>
<dbReference type="Gene3D" id="1.10.150.20">
    <property type="entry name" value="5' to 3' exonuclease, C-terminal subdomain"/>
    <property type="match status" value="2"/>
</dbReference>
<feature type="active site" description="N6-AMP-lysine intermediate" evidence="14">
    <location>
        <position position="116"/>
    </location>
</feature>
<feature type="binding site" evidence="14">
    <location>
        <position position="137"/>
    </location>
    <ligand>
        <name>NAD(+)</name>
        <dbReference type="ChEBI" id="CHEBI:57540"/>
    </ligand>
</feature>
<keyword evidence="4 14" id="KW-0436">Ligase</keyword>
<dbReference type="NCBIfam" id="TIGR00575">
    <property type="entry name" value="dnlj"/>
    <property type="match status" value="1"/>
</dbReference>
<accession>A0A1G2QDS1</accession>
<keyword evidence="14" id="KW-0464">Manganese</keyword>
<dbReference type="EMBL" id="MHTJ01000004">
    <property type="protein sequence ID" value="OHA58209.1"/>
    <property type="molecule type" value="Genomic_DNA"/>
</dbReference>
<dbReference type="Pfam" id="PF00533">
    <property type="entry name" value="BRCT"/>
    <property type="match status" value="1"/>
</dbReference>
<comment type="function">
    <text evidence="1 14">DNA ligase that catalyzes the formation of phosphodiester linkages between 5'-phosphoryl and 3'-hydroxyl groups in double-stranded DNA using NAD as a coenzyme and as the energy source for the reaction. It is essential for DNA replication and repair of damaged DNA.</text>
</comment>
<dbReference type="GO" id="GO:0046872">
    <property type="term" value="F:metal ion binding"/>
    <property type="evidence" value="ECO:0007669"/>
    <property type="project" value="UniProtKB-KW"/>
</dbReference>
<sequence>MTKAEASKRVAKLRQLVERHNHQYYVLDQPEITDTAYDSLLNELMGLEQKWPELITPDSPTQRVGGEPLAKFTKVKHTVAQWSFADAFTVADIRDFDTRIRRLLGSVSPTYTCELKIDGFKIVLTYEKGSLKTAATRGNGAVGEDVTSNIKTIKSIPLRLVGSTASLVAEGEIWLSKKEFVRLNKEQEKKGLPLYANPRNTAAGTIRQLNPRIVASRELASFVYDLPRADFTLPDTQKAELELLSKLGFKVNDKFKHCATVEEVIAFWQYWDQKKDTLPYEIDGVVVKVNEREYQDILGYTGKSPRFGIAFKFAAEQATTVVEDIILQVGRTGVVTPVAVLRPVLVASSTVSRATLHNEDEIRRLEVRIGDTVIIQKAGDIIPDIIKVLTELRTGREKIFKFPTSLPEIGKIERKVGEAAWRVVDKNSAVQHRRRLYHFVGKTAFDIDGLGPKVVDLLLDEHLISDDSDFFTLKEGDLVDLPRLGARSAKNLIEAINKSRQITLARFLTSLSISQVGEETADILAQHFLTLAKIKEATTTELELLDGVGEVVGRAIYNWFRDKDNLARLKNLVKEVIIEPVEPNVRGKLSGQTIVFTGTLAKMSRPQAKNMAKKLGAHTAGSVSAKTNLLVVGANPGSKYDEALKLGVKIITEEDFLALF</sequence>
<feature type="binding site" evidence="14">
    <location>
        <position position="312"/>
    </location>
    <ligand>
        <name>NAD(+)</name>
        <dbReference type="ChEBI" id="CHEBI:57540"/>
    </ligand>
</feature>
<dbReference type="Pfam" id="PF03120">
    <property type="entry name" value="OB_DNA_ligase"/>
    <property type="match status" value="1"/>
</dbReference>
<comment type="caution">
    <text evidence="16">The sequence shown here is derived from an EMBL/GenBank/DDBJ whole genome shotgun (WGS) entry which is preliminary data.</text>
</comment>
<dbReference type="PANTHER" id="PTHR23389">
    <property type="entry name" value="CHROMOSOME TRANSMISSION FIDELITY FACTOR 18"/>
    <property type="match status" value="1"/>
</dbReference>
<dbReference type="SMART" id="SM00292">
    <property type="entry name" value="BRCT"/>
    <property type="match status" value="1"/>
</dbReference>
<evidence type="ECO:0000256" key="7">
    <source>
        <dbReference type="ARBA" id="ARBA00022763"/>
    </source>
</evidence>
<dbReference type="Gene3D" id="1.10.287.610">
    <property type="entry name" value="Helix hairpin bin"/>
    <property type="match status" value="1"/>
</dbReference>
<dbReference type="STRING" id="1802438.A2571_03025"/>
<evidence type="ECO:0000256" key="3">
    <source>
        <dbReference type="ARBA" id="ARBA00013308"/>
    </source>
</evidence>
<evidence type="ECO:0000256" key="13">
    <source>
        <dbReference type="ARBA" id="ARBA00060881"/>
    </source>
</evidence>
<keyword evidence="5 14" id="KW-0235">DNA replication</keyword>
<evidence type="ECO:0000256" key="8">
    <source>
        <dbReference type="ARBA" id="ARBA00022833"/>
    </source>
</evidence>
<dbReference type="InterPro" id="IPR041663">
    <property type="entry name" value="DisA/LigA_HHH"/>
</dbReference>
<dbReference type="InterPro" id="IPR004150">
    <property type="entry name" value="NAD_DNA_ligase_OB"/>
</dbReference>
<evidence type="ECO:0000256" key="12">
    <source>
        <dbReference type="ARBA" id="ARBA00034005"/>
    </source>
</evidence>
<dbReference type="Gene3D" id="3.30.470.30">
    <property type="entry name" value="DNA ligase/mRNA capping enzyme"/>
    <property type="match status" value="1"/>
</dbReference>
<dbReference type="InterPro" id="IPR013840">
    <property type="entry name" value="DNAligase_N"/>
</dbReference>
<keyword evidence="9 14" id="KW-0460">Magnesium</keyword>
<comment type="caution">
    <text evidence="14">Lacks conserved residue(s) required for the propagation of feature annotation.</text>
</comment>
<dbReference type="EC" id="6.5.1.2" evidence="2 14"/>
<feature type="domain" description="BRCT" evidence="15">
    <location>
        <begin position="584"/>
        <end position="660"/>
    </location>
</feature>
<dbReference type="CDD" id="cd00114">
    <property type="entry name" value="LIGANc"/>
    <property type="match status" value="1"/>
</dbReference>
<dbReference type="SUPFAM" id="SSF47781">
    <property type="entry name" value="RuvA domain 2-like"/>
    <property type="match status" value="1"/>
</dbReference>
<evidence type="ECO:0000256" key="14">
    <source>
        <dbReference type="HAMAP-Rule" id="MF_01588"/>
    </source>
</evidence>
<evidence type="ECO:0000259" key="15">
    <source>
        <dbReference type="PROSITE" id="PS50172"/>
    </source>
</evidence>
<evidence type="ECO:0000256" key="10">
    <source>
        <dbReference type="ARBA" id="ARBA00023027"/>
    </source>
</evidence>
<dbReference type="SUPFAM" id="SSF50249">
    <property type="entry name" value="Nucleic acid-binding proteins"/>
    <property type="match status" value="1"/>
</dbReference>
<keyword evidence="10 14" id="KW-0520">NAD</keyword>
<dbReference type="NCBIfam" id="NF005932">
    <property type="entry name" value="PRK07956.1"/>
    <property type="match status" value="1"/>
</dbReference>
<dbReference type="PANTHER" id="PTHR23389:SF9">
    <property type="entry name" value="DNA LIGASE"/>
    <property type="match status" value="1"/>
</dbReference>
<name>A0A1G2QDS1_9BACT</name>
<dbReference type="InterPro" id="IPR013839">
    <property type="entry name" value="DNAligase_adenylation"/>
</dbReference>
<organism evidence="16 17">
    <name type="scientific">Candidatus Vogelbacteria bacterium RIFOXYD1_FULL_44_32</name>
    <dbReference type="NCBI Taxonomy" id="1802438"/>
    <lineage>
        <taxon>Bacteria</taxon>
        <taxon>Candidatus Vogeliibacteriota</taxon>
    </lineage>
</organism>
<dbReference type="FunFam" id="1.10.287.610:FF:000002">
    <property type="entry name" value="DNA ligase"/>
    <property type="match status" value="1"/>
</dbReference>
<dbReference type="Pfam" id="PF01653">
    <property type="entry name" value="DNA_ligase_aden"/>
    <property type="match status" value="1"/>
</dbReference>
<comment type="cofactor">
    <cofactor evidence="14">
        <name>Mg(2+)</name>
        <dbReference type="ChEBI" id="CHEBI:18420"/>
    </cofactor>
    <cofactor evidence="14">
        <name>Mn(2+)</name>
        <dbReference type="ChEBI" id="CHEBI:29035"/>
    </cofactor>
</comment>